<gene>
    <name evidence="4" type="ORF">ACFQ2F_14645</name>
</gene>
<feature type="compositionally biased region" description="Basic and acidic residues" evidence="2">
    <location>
        <begin position="232"/>
        <end position="253"/>
    </location>
</feature>
<keyword evidence="1" id="KW-0175">Coiled coil</keyword>
<keyword evidence="5" id="KW-1185">Reference proteome</keyword>
<feature type="compositionally biased region" description="Acidic residues" evidence="2">
    <location>
        <begin position="395"/>
        <end position="408"/>
    </location>
</feature>
<evidence type="ECO:0000313" key="5">
    <source>
        <dbReference type="Proteomes" id="UP001597102"/>
    </source>
</evidence>
<organism evidence="4 5">
    <name type="scientific">Methyloligella solikamskensis</name>
    <dbReference type="NCBI Taxonomy" id="1177756"/>
    <lineage>
        <taxon>Bacteria</taxon>
        <taxon>Pseudomonadati</taxon>
        <taxon>Pseudomonadota</taxon>
        <taxon>Alphaproteobacteria</taxon>
        <taxon>Hyphomicrobiales</taxon>
        <taxon>Hyphomicrobiaceae</taxon>
        <taxon>Methyloligella</taxon>
    </lineage>
</organism>
<name>A0ABW3JE22_9HYPH</name>
<evidence type="ECO:0000313" key="4">
    <source>
        <dbReference type="EMBL" id="MFD0988334.1"/>
    </source>
</evidence>
<dbReference type="RefSeq" id="WP_379091319.1">
    <property type="nucleotide sequence ID" value="NZ_JBHTJO010000002.1"/>
</dbReference>
<evidence type="ECO:0000256" key="3">
    <source>
        <dbReference type="SAM" id="Phobius"/>
    </source>
</evidence>
<protein>
    <submittedName>
        <fullName evidence="4">Uncharacterized protein</fullName>
    </submittedName>
</protein>
<dbReference type="Proteomes" id="UP001597102">
    <property type="component" value="Unassembled WGS sequence"/>
</dbReference>
<feature type="compositionally biased region" description="Acidic residues" evidence="2">
    <location>
        <begin position="303"/>
        <end position="314"/>
    </location>
</feature>
<feature type="transmembrane region" description="Helical" evidence="3">
    <location>
        <begin position="7"/>
        <end position="30"/>
    </location>
</feature>
<feature type="compositionally biased region" description="Acidic residues" evidence="2">
    <location>
        <begin position="326"/>
        <end position="351"/>
    </location>
</feature>
<feature type="compositionally biased region" description="Low complexity" evidence="2">
    <location>
        <begin position="265"/>
        <end position="277"/>
    </location>
</feature>
<reference evidence="5" key="1">
    <citation type="journal article" date="2019" name="Int. J. Syst. Evol. Microbiol.">
        <title>The Global Catalogue of Microorganisms (GCM) 10K type strain sequencing project: providing services to taxonomists for standard genome sequencing and annotation.</title>
        <authorList>
            <consortium name="The Broad Institute Genomics Platform"/>
            <consortium name="The Broad Institute Genome Sequencing Center for Infectious Disease"/>
            <person name="Wu L."/>
            <person name="Ma J."/>
        </authorList>
    </citation>
    <scope>NUCLEOTIDE SEQUENCE [LARGE SCALE GENOMIC DNA]</scope>
    <source>
        <strain evidence="5">CCUG 61697</strain>
    </source>
</reference>
<keyword evidence="3" id="KW-0812">Transmembrane</keyword>
<feature type="coiled-coil region" evidence="1">
    <location>
        <begin position="118"/>
        <end position="174"/>
    </location>
</feature>
<keyword evidence="3" id="KW-0472">Membrane</keyword>
<comment type="caution">
    <text evidence="4">The sequence shown here is derived from an EMBL/GenBank/DDBJ whole genome shotgun (WGS) entry which is preliminary data.</text>
</comment>
<accession>A0ABW3JE22</accession>
<proteinExistence type="predicted"/>
<feature type="compositionally biased region" description="Acidic residues" evidence="2">
    <location>
        <begin position="432"/>
        <end position="444"/>
    </location>
</feature>
<sequence length="495" mass="53556">MDRRGNLLLDAVVMFAMFVTATAFAAALMVHANIGALPAVISGLAILMLMITSHILLTRFAQGGDAERMDDFEAALEIIDGDLQRIDRMEDDVARLDLLTDKIEQFDRTLSSFEAANLSRLSSDMETMQTRLETLRGELETEARSQREELNTELRLLERLMKQLSIDLAATEDEEGEARAAVTASEAEDVAASAQDFEPIDFLETEPAAEETAEPSEAEEDAEPIDMTAESEPQRHEAGAWQGDWHDTEQLAERDEEDWETAGPSEDVAVESASSEDTAAEDEPVQETMAEDAYPAPLADEPLPADDTDETSEEEGAKLAASTAETEAEEAVGFAGDEDVWPASETEESPEEPQPVTEPEVTSETPQAAVSEEPAPEEPVLEEPAAQEPTFAEPASEEVAPEESDLVEADLGRVEAAEIEAAEEGVGTPAEETSETAPESEEHEELVLTDLVAEDLAPDEEPAEADSEAPADSTDEDGPASGETEETEDTERRDT</sequence>
<feature type="region of interest" description="Disordered" evidence="2">
    <location>
        <begin position="177"/>
        <end position="495"/>
    </location>
</feature>
<feature type="compositionally biased region" description="Low complexity" evidence="2">
    <location>
        <begin position="382"/>
        <end position="394"/>
    </location>
</feature>
<evidence type="ECO:0000256" key="1">
    <source>
        <dbReference type="SAM" id="Coils"/>
    </source>
</evidence>
<evidence type="ECO:0000256" key="2">
    <source>
        <dbReference type="SAM" id="MobiDB-lite"/>
    </source>
</evidence>
<feature type="compositionally biased region" description="Acidic residues" evidence="2">
    <location>
        <begin position="452"/>
        <end position="489"/>
    </location>
</feature>
<feature type="compositionally biased region" description="Low complexity" evidence="2">
    <location>
        <begin position="291"/>
        <end position="302"/>
    </location>
</feature>
<feature type="compositionally biased region" description="Low complexity" evidence="2">
    <location>
        <begin position="354"/>
        <end position="373"/>
    </location>
</feature>
<feature type="transmembrane region" description="Helical" evidence="3">
    <location>
        <begin position="36"/>
        <end position="57"/>
    </location>
</feature>
<keyword evidence="3" id="KW-1133">Transmembrane helix</keyword>
<dbReference type="EMBL" id="JBHTJO010000002">
    <property type="protein sequence ID" value="MFD0988334.1"/>
    <property type="molecule type" value="Genomic_DNA"/>
</dbReference>
<feature type="compositionally biased region" description="Acidic residues" evidence="2">
    <location>
        <begin position="198"/>
        <end position="224"/>
    </location>
</feature>